<protein>
    <submittedName>
        <fullName evidence="1">Uncharacterized protein</fullName>
    </submittedName>
</protein>
<keyword evidence="2" id="KW-1185">Reference proteome</keyword>
<accession>A0ABN2HL76</accession>
<comment type="caution">
    <text evidence="1">The sequence shown here is derived from an EMBL/GenBank/DDBJ whole genome shotgun (WGS) entry which is preliminary data.</text>
</comment>
<proteinExistence type="predicted"/>
<gene>
    <name evidence="1" type="ORF">GCM10009680_30870</name>
</gene>
<organism evidence="1 2">
    <name type="scientific">Streptomyces yatensis</name>
    <dbReference type="NCBI Taxonomy" id="155177"/>
    <lineage>
        <taxon>Bacteria</taxon>
        <taxon>Bacillati</taxon>
        <taxon>Actinomycetota</taxon>
        <taxon>Actinomycetes</taxon>
        <taxon>Kitasatosporales</taxon>
        <taxon>Streptomycetaceae</taxon>
        <taxon>Streptomyces</taxon>
        <taxon>Streptomyces violaceusniger group</taxon>
    </lineage>
</organism>
<dbReference type="Proteomes" id="UP001499947">
    <property type="component" value="Unassembled WGS sequence"/>
</dbReference>
<evidence type="ECO:0000313" key="2">
    <source>
        <dbReference type="Proteomes" id="UP001499947"/>
    </source>
</evidence>
<name>A0ABN2HL76_9ACTN</name>
<dbReference type="EMBL" id="BAAALR010000041">
    <property type="protein sequence ID" value="GAA1689191.1"/>
    <property type="molecule type" value="Genomic_DNA"/>
</dbReference>
<sequence length="59" mass="6680">MVHAGRAVENVQFRFMAAAFPDRAYTALTSRVNRMWTYRLTRWTRGRTAGADGLGFGRG</sequence>
<reference evidence="1 2" key="1">
    <citation type="journal article" date="2019" name="Int. J. Syst. Evol. Microbiol.">
        <title>The Global Catalogue of Microorganisms (GCM) 10K type strain sequencing project: providing services to taxonomists for standard genome sequencing and annotation.</title>
        <authorList>
            <consortium name="The Broad Institute Genomics Platform"/>
            <consortium name="The Broad Institute Genome Sequencing Center for Infectious Disease"/>
            <person name="Wu L."/>
            <person name="Ma J."/>
        </authorList>
    </citation>
    <scope>NUCLEOTIDE SEQUENCE [LARGE SCALE GENOMIC DNA]</scope>
    <source>
        <strain evidence="1 2">JCM 13244</strain>
    </source>
</reference>
<evidence type="ECO:0000313" key="1">
    <source>
        <dbReference type="EMBL" id="GAA1689191.1"/>
    </source>
</evidence>